<organism evidence="9 10">
    <name type="scientific">Vibrio thalassae</name>
    <dbReference type="NCBI Taxonomy" id="1243014"/>
    <lineage>
        <taxon>Bacteria</taxon>
        <taxon>Pseudomonadati</taxon>
        <taxon>Pseudomonadota</taxon>
        <taxon>Gammaproteobacteria</taxon>
        <taxon>Vibrionales</taxon>
        <taxon>Vibrionaceae</taxon>
        <taxon>Vibrio</taxon>
    </lineage>
</organism>
<evidence type="ECO:0000256" key="1">
    <source>
        <dbReference type="ARBA" id="ARBA00004241"/>
    </source>
</evidence>
<dbReference type="GO" id="GO:0009279">
    <property type="term" value="C:cell outer membrane"/>
    <property type="evidence" value="ECO:0007669"/>
    <property type="project" value="UniProtKB-SubCell"/>
</dbReference>
<feature type="domain" description="Trimeric autotransporter adhesin YadA-like C-terminal membrane anchor" evidence="8">
    <location>
        <begin position="63"/>
        <end position="125"/>
    </location>
</feature>
<dbReference type="InterPro" id="IPR005594">
    <property type="entry name" value="YadA_C"/>
</dbReference>
<gene>
    <name evidence="9" type="ORF">VTH8203_03601</name>
</gene>
<dbReference type="AlphaFoldDB" id="A0A240ENZ8"/>
<dbReference type="InterPro" id="IPR045584">
    <property type="entry name" value="Pilin-like"/>
</dbReference>
<evidence type="ECO:0000259" key="8">
    <source>
        <dbReference type="Pfam" id="PF03895"/>
    </source>
</evidence>
<proteinExistence type="predicted"/>
<evidence type="ECO:0000256" key="5">
    <source>
        <dbReference type="ARBA" id="ARBA00022729"/>
    </source>
</evidence>
<dbReference type="Gene3D" id="3.30.1300.30">
    <property type="entry name" value="GSPII I/J protein-like"/>
    <property type="match status" value="1"/>
</dbReference>
<evidence type="ECO:0000256" key="4">
    <source>
        <dbReference type="ARBA" id="ARBA00022692"/>
    </source>
</evidence>
<accession>A0A240ENZ8</accession>
<evidence type="ECO:0000313" key="10">
    <source>
        <dbReference type="Proteomes" id="UP000219336"/>
    </source>
</evidence>
<keyword evidence="4" id="KW-0812">Transmembrane</keyword>
<evidence type="ECO:0000256" key="2">
    <source>
        <dbReference type="ARBA" id="ARBA00004442"/>
    </source>
</evidence>
<dbReference type="Pfam" id="PF03895">
    <property type="entry name" value="YadA_anchor"/>
    <property type="match status" value="1"/>
</dbReference>
<evidence type="ECO:0000313" key="9">
    <source>
        <dbReference type="EMBL" id="SNX49953.1"/>
    </source>
</evidence>
<keyword evidence="10" id="KW-1185">Reference proteome</keyword>
<dbReference type="GO" id="GO:0009986">
    <property type="term" value="C:cell surface"/>
    <property type="evidence" value="ECO:0007669"/>
    <property type="project" value="UniProtKB-SubCell"/>
</dbReference>
<dbReference type="Proteomes" id="UP000219336">
    <property type="component" value="Unassembled WGS sequence"/>
</dbReference>
<keyword evidence="7" id="KW-0998">Cell outer membrane</keyword>
<name>A0A240ENZ8_9VIBR</name>
<keyword evidence="3" id="KW-1134">Transmembrane beta strand</keyword>
<protein>
    <recommendedName>
        <fullName evidence="8">Trimeric autotransporter adhesin YadA-like C-terminal membrane anchor domain-containing protein</fullName>
    </recommendedName>
</protein>
<reference evidence="10" key="1">
    <citation type="submission" date="2016-06" db="EMBL/GenBank/DDBJ databases">
        <authorList>
            <person name="Rodrigo-Torres L."/>
            <person name="Arahal R.D."/>
            <person name="Lucena T."/>
        </authorList>
    </citation>
    <scope>NUCLEOTIDE SEQUENCE [LARGE SCALE GENOMIC DNA]</scope>
    <source>
        <strain evidence="10">CECT8203</strain>
    </source>
</reference>
<sequence>MGAYNDATTAYNQLDGRISSNTKRIDSLEQDMQKMGNKMLDLEDRMDGVVATSHAVTNARPMVQDAGEFAMGIGIGTAGSKQALALGGAYQFNANWSSSMTVNYETAGKRSNSQLSAGAGVQYRFK</sequence>
<dbReference type="EMBL" id="OANU01000087">
    <property type="protein sequence ID" value="SNX49953.1"/>
    <property type="molecule type" value="Genomic_DNA"/>
</dbReference>
<comment type="subcellular location">
    <subcellularLocation>
        <location evidence="2">Cell outer membrane</location>
    </subcellularLocation>
    <subcellularLocation>
        <location evidence="1">Cell surface</location>
    </subcellularLocation>
</comment>
<keyword evidence="6" id="KW-0472">Membrane</keyword>
<evidence type="ECO:0000256" key="3">
    <source>
        <dbReference type="ARBA" id="ARBA00022452"/>
    </source>
</evidence>
<evidence type="ECO:0000256" key="6">
    <source>
        <dbReference type="ARBA" id="ARBA00023136"/>
    </source>
</evidence>
<keyword evidence="5" id="KW-0732">Signal</keyword>
<dbReference type="RefSeq" id="WP_244181251.1">
    <property type="nucleotide sequence ID" value="NZ_JBHSII010000009.1"/>
</dbReference>
<dbReference type="SUPFAM" id="SSF54523">
    <property type="entry name" value="Pili subunits"/>
    <property type="match status" value="1"/>
</dbReference>
<evidence type="ECO:0000256" key="7">
    <source>
        <dbReference type="ARBA" id="ARBA00023237"/>
    </source>
</evidence>